<dbReference type="InterPro" id="IPR025370">
    <property type="entry name" value="SgrR_HTH_N"/>
</dbReference>
<evidence type="ECO:0000313" key="2">
    <source>
        <dbReference type="EMBL" id="MBH8596281.1"/>
    </source>
</evidence>
<accession>A0A8I1DGV5</accession>
<feature type="domain" description="Transcriptional regulator SgrR N-terminal HTH" evidence="1">
    <location>
        <begin position="5"/>
        <end position="101"/>
    </location>
</feature>
<protein>
    <submittedName>
        <fullName evidence="2">SgrR family transcriptional regulator</fullName>
    </submittedName>
</protein>
<evidence type="ECO:0000259" key="1">
    <source>
        <dbReference type="Pfam" id="PF12793"/>
    </source>
</evidence>
<dbReference type="Pfam" id="PF12793">
    <property type="entry name" value="SgrR_N"/>
    <property type="match status" value="1"/>
</dbReference>
<evidence type="ECO:0000313" key="3">
    <source>
        <dbReference type="Proteomes" id="UP000633619"/>
    </source>
</evidence>
<sequence>MNIIEYYLLLRLQYQEYRCHQSFYVSLNELARVLCCSTRNVKRLLRKMVEDQLIFFKPGGGRGKRSKLQFRRPLHQVFPLYIQFLIRQGQFREAVRWIKREGIPAKVREQCYRELLRHLSFPGIPLHEINGFPQHSFPVTPTMIASSTGTWYLVERNN</sequence>
<dbReference type="Proteomes" id="UP000633619">
    <property type="component" value="Unassembled WGS sequence"/>
</dbReference>
<gene>
    <name evidence="2" type="ORF">I8U20_13310</name>
</gene>
<reference evidence="2 3" key="1">
    <citation type="submission" date="2020-12" db="EMBL/GenBank/DDBJ databases">
        <title>WGS of Thermoactinomyces spp.</title>
        <authorList>
            <person name="Cheng K."/>
        </authorList>
    </citation>
    <scope>NUCLEOTIDE SEQUENCE [LARGE SCALE GENOMIC DNA]</scope>
    <source>
        <strain evidence="3">CICC 10671\DSM 43846</strain>
    </source>
</reference>
<name>A0A8I1DGV5_THEIN</name>
<dbReference type="EMBL" id="JAECVW010000012">
    <property type="protein sequence ID" value="MBH8596281.1"/>
    <property type="molecule type" value="Genomic_DNA"/>
</dbReference>
<dbReference type="RefSeq" id="WP_181732935.1">
    <property type="nucleotide sequence ID" value="NZ_JACEIR010000014.1"/>
</dbReference>
<dbReference type="AlphaFoldDB" id="A0A8I1DGV5"/>
<proteinExistence type="predicted"/>
<keyword evidence="3" id="KW-1185">Reference proteome</keyword>
<comment type="caution">
    <text evidence="2">The sequence shown here is derived from an EMBL/GenBank/DDBJ whole genome shotgun (WGS) entry which is preliminary data.</text>
</comment>
<organism evidence="2 3">
    <name type="scientific">Thermoactinomyces intermedius</name>
    <dbReference type="NCBI Taxonomy" id="2024"/>
    <lineage>
        <taxon>Bacteria</taxon>
        <taxon>Bacillati</taxon>
        <taxon>Bacillota</taxon>
        <taxon>Bacilli</taxon>
        <taxon>Bacillales</taxon>
        <taxon>Thermoactinomycetaceae</taxon>
        <taxon>Thermoactinomyces</taxon>
    </lineage>
</organism>